<comment type="caution">
    <text evidence="2">The sequence shown here is derived from an EMBL/GenBank/DDBJ whole genome shotgun (WGS) entry which is preliminary data.</text>
</comment>
<dbReference type="AlphaFoldDB" id="A0A9D1VXD1"/>
<reference evidence="2" key="2">
    <citation type="submission" date="2021-04" db="EMBL/GenBank/DDBJ databases">
        <authorList>
            <person name="Gilroy R."/>
        </authorList>
    </citation>
    <scope>NUCLEOTIDE SEQUENCE</scope>
    <source>
        <strain evidence="2">ChiSjej5B23-15282</strain>
    </source>
</reference>
<dbReference type="EMBL" id="DXFA01000107">
    <property type="protein sequence ID" value="HIX48588.1"/>
    <property type="molecule type" value="Genomic_DNA"/>
</dbReference>
<gene>
    <name evidence="2" type="ORF">H9981_06210</name>
</gene>
<proteinExistence type="predicted"/>
<accession>A0A9D1VXD1</accession>
<evidence type="ECO:0000313" key="2">
    <source>
        <dbReference type="EMBL" id="HIX48588.1"/>
    </source>
</evidence>
<dbReference type="Proteomes" id="UP000824243">
    <property type="component" value="Unassembled WGS sequence"/>
</dbReference>
<reference evidence="2" key="1">
    <citation type="journal article" date="2021" name="PeerJ">
        <title>Extensive microbial diversity within the chicken gut microbiome revealed by metagenomics and culture.</title>
        <authorList>
            <person name="Gilroy R."/>
            <person name="Ravi A."/>
            <person name="Getino M."/>
            <person name="Pursley I."/>
            <person name="Horton D.L."/>
            <person name="Alikhan N.F."/>
            <person name="Baker D."/>
            <person name="Gharbi K."/>
            <person name="Hall N."/>
            <person name="Watson M."/>
            <person name="Adriaenssens E.M."/>
            <person name="Foster-Nyarko E."/>
            <person name="Jarju S."/>
            <person name="Secka A."/>
            <person name="Antonio M."/>
            <person name="Oren A."/>
            <person name="Chaudhuri R.R."/>
            <person name="La Ragione R."/>
            <person name="Hildebrand F."/>
            <person name="Pallen M.J."/>
        </authorList>
    </citation>
    <scope>NUCLEOTIDE SEQUENCE</scope>
    <source>
        <strain evidence="2">ChiSjej5B23-15282</strain>
    </source>
</reference>
<organism evidence="2 3">
    <name type="scientific">Candidatus Mediterraneibacter caccavium</name>
    <dbReference type="NCBI Taxonomy" id="2838661"/>
    <lineage>
        <taxon>Bacteria</taxon>
        <taxon>Bacillati</taxon>
        <taxon>Bacillota</taxon>
        <taxon>Clostridia</taxon>
        <taxon>Lachnospirales</taxon>
        <taxon>Lachnospiraceae</taxon>
        <taxon>Mediterraneibacter</taxon>
    </lineage>
</organism>
<sequence>MDKGYGFYAGNGNDPDQPTAGEPDGQETAQPVDLKDETTSIRVTGGSGILPADTVMTAEPLTILLHTQKRTKGTSTVFRQCWMTRQCIQTA</sequence>
<protein>
    <submittedName>
        <fullName evidence="2">Uncharacterized protein</fullName>
    </submittedName>
</protein>
<feature type="region of interest" description="Disordered" evidence="1">
    <location>
        <begin position="1"/>
        <end position="36"/>
    </location>
</feature>
<evidence type="ECO:0000256" key="1">
    <source>
        <dbReference type="SAM" id="MobiDB-lite"/>
    </source>
</evidence>
<name>A0A9D1VXD1_9FIRM</name>
<evidence type="ECO:0000313" key="3">
    <source>
        <dbReference type="Proteomes" id="UP000824243"/>
    </source>
</evidence>